<gene>
    <name evidence="2" type="ORF">H9757_07160</name>
</gene>
<dbReference type="AlphaFoldDB" id="A0A9D2NUD8"/>
<feature type="non-terminal residue" evidence="2">
    <location>
        <position position="1"/>
    </location>
</feature>
<proteinExistence type="predicted"/>
<comment type="caution">
    <text evidence="2">The sequence shown here is derived from an EMBL/GenBank/DDBJ whole genome shotgun (WGS) entry which is preliminary data.</text>
</comment>
<protein>
    <submittedName>
        <fullName evidence="2">Alpha-2,8-polysialyltransferase family protein</fullName>
    </submittedName>
</protein>
<keyword evidence="1" id="KW-0175">Coiled coil</keyword>
<sequence>ALSRPWILAEIHRKSAPGRYSLIEQYGLYDHRSPLITKKYCDMRSQEPDFEDERAVDFQVMERFRELPERMQKIVRGVFDVPELEGEADAVLLLTQQFANLGQLSLEGQISIYRHLFDYYLRGRKVLIKPHPDDILYYDSLFPEAEIIRERFPSELLPLAFRELPGTVCTVSSTGINLIRREFSEEIVFHAEYERTYRHDALYDMALRLADDIGAKEIRTLGVNQAQLQNLESCRRERRGKLLIVEWKGAASPGKKEGDPSEENAALPEKKVLYLCGDRAEETAVRELMESVCIRREEKVQGILFLNEEGRYPMYAPGRKEEFLRMLPIAVRKESRKEADEAVIWAGMEEEREKWDHTMYFYSEKEEVRKMVSEFEAEEELRHEGAEITVRKLSDEQIRIRMLEGILAATERRLLEYIESEKELRRELEELRARGREGGA</sequence>
<evidence type="ECO:0000256" key="1">
    <source>
        <dbReference type="SAM" id="Coils"/>
    </source>
</evidence>
<organism evidence="2 3">
    <name type="scientific">Candidatus Mediterraneibacter faecigallinarum</name>
    <dbReference type="NCBI Taxonomy" id="2838669"/>
    <lineage>
        <taxon>Bacteria</taxon>
        <taxon>Bacillati</taxon>
        <taxon>Bacillota</taxon>
        <taxon>Clostridia</taxon>
        <taxon>Lachnospirales</taxon>
        <taxon>Lachnospiraceae</taxon>
        <taxon>Mediterraneibacter</taxon>
    </lineage>
</organism>
<reference evidence="2" key="1">
    <citation type="journal article" date="2021" name="PeerJ">
        <title>Extensive microbial diversity within the chicken gut microbiome revealed by metagenomics and culture.</title>
        <authorList>
            <person name="Gilroy R."/>
            <person name="Ravi A."/>
            <person name="Getino M."/>
            <person name="Pursley I."/>
            <person name="Horton D.L."/>
            <person name="Alikhan N.F."/>
            <person name="Baker D."/>
            <person name="Gharbi K."/>
            <person name="Hall N."/>
            <person name="Watson M."/>
            <person name="Adriaenssens E.M."/>
            <person name="Foster-Nyarko E."/>
            <person name="Jarju S."/>
            <person name="Secka A."/>
            <person name="Antonio M."/>
            <person name="Oren A."/>
            <person name="Chaudhuri R.R."/>
            <person name="La Ragione R."/>
            <person name="Hildebrand F."/>
            <person name="Pallen M.J."/>
        </authorList>
    </citation>
    <scope>NUCLEOTIDE SEQUENCE</scope>
    <source>
        <strain evidence="2">ChiGjej1B1-1692</strain>
    </source>
</reference>
<accession>A0A9D2NUD8</accession>
<name>A0A9D2NUD8_9FIRM</name>
<dbReference type="EMBL" id="DWWK01000105">
    <property type="protein sequence ID" value="HJC38826.1"/>
    <property type="molecule type" value="Genomic_DNA"/>
</dbReference>
<dbReference type="InterPro" id="IPR010866">
    <property type="entry name" value="A-2_8-polyST"/>
</dbReference>
<reference evidence="2" key="2">
    <citation type="submission" date="2021-04" db="EMBL/GenBank/DDBJ databases">
        <authorList>
            <person name="Gilroy R."/>
        </authorList>
    </citation>
    <scope>NUCLEOTIDE SEQUENCE</scope>
    <source>
        <strain evidence="2">ChiGjej1B1-1692</strain>
    </source>
</reference>
<evidence type="ECO:0000313" key="2">
    <source>
        <dbReference type="EMBL" id="HJC38826.1"/>
    </source>
</evidence>
<feature type="coiled-coil region" evidence="1">
    <location>
        <begin position="407"/>
        <end position="434"/>
    </location>
</feature>
<evidence type="ECO:0000313" key="3">
    <source>
        <dbReference type="Proteomes" id="UP000823894"/>
    </source>
</evidence>
<dbReference type="Pfam" id="PF07388">
    <property type="entry name" value="A-2_8-polyST"/>
    <property type="match status" value="1"/>
</dbReference>
<dbReference type="Proteomes" id="UP000823894">
    <property type="component" value="Unassembled WGS sequence"/>
</dbReference>